<evidence type="ECO:0000256" key="3">
    <source>
        <dbReference type="ARBA" id="ARBA00022563"/>
    </source>
</evidence>
<accession>A0A6C0JC43</accession>
<protein>
    <recommendedName>
        <fullName evidence="2">dihydrofolate reductase</fullName>
        <ecNumber evidence="2">1.5.1.3</ecNumber>
    </recommendedName>
</protein>
<dbReference type="EMBL" id="MN740356">
    <property type="protein sequence ID" value="QHU02411.1"/>
    <property type="molecule type" value="Genomic_DNA"/>
</dbReference>
<comment type="pathway">
    <text evidence="1">Cofactor biosynthesis; tetrahydrofolate biosynthesis; 5,6,7,8-tetrahydrofolate from 7,8-dihydrofolate: step 1/1.</text>
</comment>
<dbReference type="PANTHER" id="PTHR48069:SF3">
    <property type="entry name" value="DIHYDROFOLATE REDUCTASE"/>
    <property type="match status" value="1"/>
</dbReference>
<name>A0A6C0JC43_9ZZZZ</name>
<dbReference type="InterPro" id="IPR017925">
    <property type="entry name" value="DHFR_CS"/>
</dbReference>
<dbReference type="EC" id="1.5.1.3" evidence="2"/>
<evidence type="ECO:0000256" key="5">
    <source>
        <dbReference type="ARBA" id="ARBA00023002"/>
    </source>
</evidence>
<keyword evidence="4" id="KW-0521">NADP</keyword>
<evidence type="ECO:0000256" key="2">
    <source>
        <dbReference type="ARBA" id="ARBA00012856"/>
    </source>
</evidence>
<dbReference type="AlphaFoldDB" id="A0A6C0JC43"/>
<dbReference type="SUPFAM" id="SSF53597">
    <property type="entry name" value="Dihydrofolate reductase-like"/>
    <property type="match status" value="1"/>
</dbReference>
<dbReference type="InterPro" id="IPR024072">
    <property type="entry name" value="DHFR-like_dom_sf"/>
</dbReference>
<dbReference type="GO" id="GO:0046655">
    <property type="term" value="P:folic acid metabolic process"/>
    <property type="evidence" value="ECO:0007669"/>
    <property type="project" value="TreeGrafter"/>
</dbReference>
<dbReference type="InterPro" id="IPR001796">
    <property type="entry name" value="DHFR_dom"/>
</dbReference>
<dbReference type="GO" id="GO:0046654">
    <property type="term" value="P:tetrahydrofolate biosynthetic process"/>
    <property type="evidence" value="ECO:0007669"/>
    <property type="project" value="InterPro"/>
</dbReference>
<dbReference type="PROSITE" id="PS00075">
    <property type="entry name" value="DHFR_1"/>
    <property type="match status" value="1"/>
</dbReference>
<sequence length="180" mass="20847">MNIVVAVCKNGGIGIHNTLPWNLPKDLKYFKYLTRCHGKNAIVMGKNTCFSLPRALPKRANYVLSTTLKNDKNKFNIINDIGCIKQNKYNNIWLIGGDKVYKSFINSDIINSIYYTDIDENFECDTFFPEIPNKFKRVFTSEKFNENDINYNMKVYVKEGLNPDNYIHKATRALHFTNLG</sequence>
<evidence type="ECO:0000259" key="6">
    <source>
        <dbReference type="PROSITE" id="PS51330"/>
    </source>
</evidence>
<evidence type="ECO:0000256" key="1">
    <source>
        <dbReference type="ARBA" id="ARBA00004903"/>
    </source>
</evidence>
<evidence type="ECO:0000256" key="4">
    <source>
        <dbReference type="ARBA" id="ARBA00022857"/>
    </source>
</evidence>
<dbReference type="GO" id="GO:0046452">
    <property type="term" value="P:dihydrofolate metabolic process"/>
    <property type="evidence" value="ECO:0007669"/>
    <property type="project" value="TreeGrafter"/>
</dbReference>
<dbReference type="InterPro" id="IPR012259">
    <property type="entry name" value="DHFR"/>
</dbReference>
<dbReference type="GO" id="GO:0004146">
    <property type="term" value="F:dihydrofolate reductase activity"/>
    <property type="evidence" value="ECO:0007669"/>
    <property type="project" value="UniProtKB-EC"/>
</dbReference>
<feature type="domain" description="DHFR" evidence="6">
    <location>
        <begin position="1"/>
        <end position="158"/>
    </location>
</feature>
<dbReference type="GO" id="GO:0005739">
    <property type="term" value="C:mitochondrion"/>
    <property type="evidence" value="ECO:0007669"/>
    <property type="project" value="TreeGrafter"/>
</dbReference>
<keyword evidence="5" id="KW-0560">Oxidoreductase</keyword>
<dbReference type="PROSITE" id="PS51330">
    <property type="entry name" value="DHFR_2"/>
    <property type="match status" value="1"/>
</dbReference>
<proteinExistence type="predicted"/>
<dbReference type="PRINTS" id="PR00070">
    <property type="entry name" value="DHFR"/>
</dbReference>
<dbReference type="CDD" id="cd00209">
    <property type="entry name" value="DHFR"/>
    <property type="match status" value="1"/>
</dbReference>
<evidence type="ECO:0000313" key="7">
    <source>
        <dbReference type="EMBL" id="QHU02411.1"/>
    </source>
</evidence>
<keyword evidence="3" id="KW-0554">One-carbon metabolism</keyword>
<reference evidence="7" key="1">
    <citation type="journal article" date="2020" name="Nature">
        <title>Giant virus diversity and host interactions through global metagenomics.</title>
        <authorList>
            <person name="Schulz F."/>
            <person name="Roux S."/>
            <person name="Paez-Espino D."/>
            <person name="Jungbluth S."/>
            <person name="Walsh D.A."/>
            <person name="Denef V.J."/>
            <person name="McMahon K.D."/>
            <person name="Konstantinidis K.T."/>
            <person name="Eloe-Fadrosh E.A."/>
            <person name="Kyrpides N.C."/>
            <person name="Woyke T."/>
        </authorList>
    </citation>
    <scope>NUCLEOTIDE SEQUENCE</scope>
    <source>
        <strain evidence="7">GVMAG-M-3300025880-75</strain>
    </source>
</reference>
<dbReference type="Pfam" id="PF00186">
    <property type="entry name" value="DHFR_1"/>
    <property type="match status" value="1"/>
</dbReference>
<dbReference type="GO" id="GO:0050661">
    <property type="term" value="F:NADP binding"/>
    <property type="evidence" value="ECO:0007669"/>
    <property type="project" value="InterPro"/>
</dbReference>
<dbReference type="Gene3D" id="3.40.430.10">
    <property type="entry name" value="Dihydrofolate Reductase, subunit A"/>
    <property type="match status" value="1"/>
</dbReference>
<dbReference type="PANTHER" id="PTHR48069">
    <property type="entry name" value="DIHYDROFOLATE REDUCTASE"/>
    <property type="match status" value="1"/>
</dbReference>
<dbReference type="GO" id="GO:0006730">
    <property type="term" value="P:one-carbon metabolic process"/>
    <property type="evidence" value="ECO:0007669"/>
    <property type="project" value="UniProtKB-KW"/>
</dbReference>
<organism evidence="7">
    <name type="scientific">viral metagenome</name>
    <dbReference type="NCBI Taxonomy" id="1070528"/>
    <lineage>
        <taxon>unclassified sequences</taxon>
        <taxon>metagenomes</taxon>
        <taxon>organismal metagenomes</taxon>
    </lineage>
</organism>